<evidence type="ECO:0000313" key="2">
    <source>
        <dbReference type="EMBL" id="OIR20408.1"/>
    </source>
</evidence>
<keyword evidence="1" id="KW-0812">Transmembrane</keyword>
<evidence type="ECO:0000256" key="1">
    <source>
        <dbReference type="SAM" id="Phobius"/>
    </source>
</evidence>
<feature type="transmembrane region" description="Helical" evidence="1">
    <location>
        <begin position="96"/>
        <end position="117"/>
    </location>
</feature>
<name>A0A1J5TVX8_9ARCH</name>
<dbReference type="AlphaFoldDB" id="A0A1J5TVX8"/>
<sequence>MTNSCPNIGKKQKQMRLMIGMFPLFFTLIMMFWISIASDNRLMRFLIFIPLMATTIPYFQVRASTCVFNSFAGIKNMDDGNKVVTDSSELKQQRKMAIIVLIQSIALSSVLTLAYYYI</sequence>
<accession>A0A1J5TVX8</accession>
<gene>
    <name evidence="2" type="ORF">BEU04_00990</name>
</gene>
<organism evidence="2 3">
    <name type="scientific">Marine Group III euryarchaeote CG-Bathy1</name>
    <dbReference type="NCBI Taxonomy" id="1889001"/>
    <lineage>
        <taxon>Archaea</taxon>
        <taxon>Methanobacteriati</taxon>
        <taxon>Thermoplasmatota</taxon>
        <taxon>Thermoplasmata</taxon>
        <taxon>Candidatus Thermoprofundales</taxon>
    </lineage>
</organism>
<protein>
    <submittedName>
        <fullName evidence="2">Uncharacterized protein</fullName>
    </submittedName>
</protein>
<reference evidence="2 3" key="1">
    <citation type="submission" date="2016-08" db="EMBL/GenBank/DDBJ databases">
        <title>New Insights into Marine Group III Euryarchaeota, from dark to light.</title>
        <authorList>
            <person name="Haro-Moreno J.M."/>
            <person name="Rodriguez-Valera F."/>
            <person name="Lopez-Garcia P."/>
            <person name="Moreira D."/>
            <person name="Martin-Cuadrado A.B."/>
        </authorList>
    </citation>
    <scope>NUCLEOTIDE SEQUENCE [LARGE SCALE GENOMIC DNA]</scope>
    <source>
        <strain evidence="2">CG-Bathy1</strain>
    </source>
</reference>
<evidence type="ECO:0000313" key="3">
    <source>
        <dbReference type="Proteomes" id="UP000183815"/>
    </source>
</evidence>
<proteinExistence type="predicted"/>
<dbReference type="EMBL" id="MIYU01000001">
    <property type="protein sequence ID" value="OIR20408.1"/>
    <property type="molecule type" value="Genomic_DNA"/>
</dbReference>
<keyword evidence="1" id="KW-0472">Membrane</keyword>
<feature type="transmembrane region" description="Helical" evidence="1">
    <location>
        <begin position="42"/>
        <end position="61"/>
    </location>
</feature>
<feature type="transmembrane region" description="Helical" evidence="1">
    <location>
        <begin position="17"/>
        <end position="36"/>
    </location>
</feature>
<dbReference type="Proteomes" id="UP000183815">
    <property type="component" value="Unassembled WGS sequence"/>
</dbReference>
<comment type="caution">
    <text evidence="2">The sequence shown here is derived from an EMBL/GenBank/DDBJ whole genome shotgun (WGS) entry which is preliminary data.</text>
</comment>
<keyword evidence="1" id="KW-1133">Transmembrane helix</keyword>